<protein>
    <submittedName>
        <fullName evidence="1">Contig_21, whole genome shotgun sequence</fullName>
    </submittedName>
</protein>
<dbReference type="RefSeq" id="WP_159158323.1">
    <property type="nucleotide sequence ID" value="NZ_LR732798.1"/>
</dbReference>
<sequence>MSAPTTTTSPVVNNVIDEGLCQSPTMLPFVPLPEAASNESFAAVKSPCSAKEFEDIFYVSGSNCFWLVEKKAFKKIKMVVSEFEAKVLGSSSKLQALAAQGIQLDSLMISPTPYSFLTPAQQQEWSNIQASRPASPTFSPYGDNSQAAVHKQFINLAAEDAKCIEQLEQLKRQGIEQAKAQGYEVDNNGHYYDPRQAKIGKLLAQYNKARATFVAEKPPAEQIELLRQAVLKTQTLMQEHSNNLMWPSDDWFSHRQENLAKMTSAQQTLNRCISELGALGVAVPEFALSGIEGCVAGDKCYASWYAYLAQKKQAEEELEKTTKAFLTALDSGYAASSDKENPLLPPQQMFQRQLDAINAAHKQANELYEKALLACSRQVPPRVLAWEGEYQRQPMDVLTKGDYPLREICSAALSVEPLSYFSLWQLPVDKVKERAGDLLKLEQDPVLLALLAQDGITPLPLQKGWFYKESGALNFDKVADYLEQKNIKVKALDSWRSRFAGHLGTLLYRSDKQVEFGPFDESPQAQLMRMMSYSDWKGKLSSSGKIDPPPMTLTYQDGTVSMPGPSASLSVTAEFYPLRGEIDLFRITLPRGAKPTIATLIAPKSGNKYQINLGTWAVDVHAKAWGKAGAMLKAGREASLNASVGGISLSGLDVAVKAEEKGEFTAEVGAEVGCSLSGRLLWTPDNSMIQRLRIDDQAAKLPLQLCKATTGLKAEIKDTLSEFPFILSWRNNRMRLGVKAGVLGGSAKAKGYFEFEVDWQSTGYVVAMFQDLLRRCNYERVEVFADEESYQRLSRASQLALLLGVNIGQIVAAEKDFVDRLYGKLNRSQNAGLVAWTLSGHLLPKPRNPNQALRLDTAGDAKANTEAEAKLKAWANGLLPEALGSLLGTLVASAKVLKLSNPPVNLSETETHALQQMTIARLVDWLYSGKATIENRHKFQEAISRMSDINVQDQIGAYKRNLATLNSYMSSVADAENDLLPLMLIKYKSAKSALSNLRWENAQPNYKVSNMYGRSQIQDGWNVKS</sequence>
<name>A0A653KQP1_AERVE</name>
<evidence type="ECO:0000313" key="2">
    <source>
        <dbReference type="Proteomes" id="UP000439123"/>
    </source>
</evidence>
<organism evidence="1 2">
    <name type="scientific">Aeromonas veronii</name>
    <dbReference type="NCBI Taxonomy" id="654"/>
    <lineage>
        <taxon>Bacteria</taxon>
        <taxon>Pseudomonadati</taxon>
        <taxon>Pseudomonadota</taxon>
        <taxon>Gammaproteobacteria</taxon>
        <taxon>Aeromonadales</taxon>
        <taxon>Aeromonadaceae</taxon>
        <taxon>Aeromonas</taxon>
    </lineage>
</organism>
<comment type="caution">
    <text evidence="1">The sequence shown here is derived from an EMBL/GenBank/DDBJ whole genome shotgun (WGS) entry which is preliminary data.</text>
</comment>
<dbReference type="EMBL" id="CABWLC010000004">
    <property type="protein sequence ID" value="VXA81695.1"/>
    <property type="molecule type" value="Genomic_DNA"/>
</dbReference>
<dbReference type="Proteomes" id="UP000439123">
    <property type="component" value="Unassembled WGS sequence"/>
</dbReference>
<reference evidence="1 2" key="1">
    <citation type="submission" date="2019-10" db="EMBL/GenBank/DDBJ databases">
        <authorList>
            <person name="Karimi E."/>
        </authorList>
    </citation>
    <scope>NUCLEOTIDE SEQUENCE [LARGE SCALE GENOMIC DNA]</scope>
    <source>
        <strain evidence="1">Aeromonas sp. 8C</strain>
    </source>
</reference>
<proteinExistence type="predicted"/>
<accession>A0A653KQP1</accession>
<evidence type="ECO:0000313" key="1">
    <source>
        <dbReference type="EMBL" id="VXA81695.1"/>
    </source>
</evidence>
<dbReference type="AlphaFoldDB" id="A0A653KQP1"/>
<gene>
    <name evidence="1" type="ORF">AERO8C_120192</name>
</gene>